<keyword evidence="4" id="KW-0687">Ribonucleoprotein</keyword>
<sequence>MASNYILRRAVHSDVNSLIGLLEILFSIESDFTVEEFKQRSGLEMMLNDDTRRCIMVAEINQQVVGMCTAQILVSTAEGGFVAVIEDLVVHKEYRGKGIGRGLLLSIESWAIAKGVKRLQLLADRNNTVALEFYKSLSWKSTQLICLHKK</sequence>
<dbReference type="Proteomes" id="UP000183954">
    <property type="component" value="Unassembled WGS sequence"/>
</dbReference>
<dbReference type="SUPFAM" id="SSF55729">
    <property type="entry name" value="Acyl-CoA N-acyltransferases (Nat)"/>
    <property type="match status" value="1"/>
</dbReference>
<evidence type="ECO:0000313" key="5">
    <source>
        <dbReference type="Proteomes" id="UP000183954"/>
    </source>
</evidence>
<dbReference type="OrthoDB" id="9797826at2"/>
<name>A0A1M6BKA7_9FIRM</name>
<evidence type="ECO:0000256" key="2">
    <source>
        <dbReference type="ARBA" id="ARBA00023315"/>
    </source>
</evidence>
<dbReference type="PANTHER" id="PTHR43877">
    <property type="entry name" value="AMINOALKYLPHOSPHONATE N-ACETYLTRANSFERASE-RELATED-RELATED"/>
    <property type="match status" value="1"/>
</dbReference>
<dbReference type="AlphaFoldDB" id="A0A1M6BKA7"/>
<dbReference type="GO" id="GO:0005840">
    <property type="term" value="C:ribosome"/>
    <property type="evidence" value="ECO:0007669"/>
    <property type="project" value="UniProtKB-KW"/>
</dbReference>
<dbReference type="RefSeq" id="WP_073031848.1">
    <property type="nucleotide sequence ID" value="NZ_FQXJ01000019.1"/>
</dbReference>
<keyword evidence="2" id="KW-0012">Acyltransferase</keyword>
<dbReference type="CDD" id="cd04301">
    <property type="entry name" value="NAT_SF"/>
    <property type="match status" value="1"/>
</dbReference>
<accession>A0A1M6BKA7</accession>
<dbReference type="InterPro" id="IPR016181">
    <property type="entry name" value="Acyl_CoA_acyltransferase"/>
</dbReference>
<keyword evidence="5" id="KW-1185">Reference proteome</keyword>
<dbReference type="InterPro" id="IPR050832">
    <property type="entry name" value="Bact_Acetyltransf"/>
</dbReference>
<dbReference type="GO" id="GO:0016747">
    <property type="term" value="F:acyltransferase activity, transferring groups other than amino-acyl groups"/>
    <property type="evidence" value="ECO:0007669"/>
    <property type="project" value="InterPro"/>
</dbReference>
<proteinExistence type="predicted"/>
<dbReference type="PANTHER" id="PTHR43877:SF2">
    <property type="entry name" value="AMINOALKYLPHOSPHONATE N-ACETYLTRANSFERASE-RELATED"/>
    <property type="match status" value="1"/>
</dbReference>
<dbReference type="Pfam" id="PF00583">
    <property type="entry name" value="Acetyltransf_1"/>
    <property type="match status" value="1"/>
</dbReference>
<dbReference type="PROSITE" id="PS51186">
    <property type="entry name" value="GNAT"/>
    <property type="match status" value="1"/>
</dbReference>
<gene>
    <name evidence="4" type="ORF">SAMN02746098_04169</name>
</gene>
<reference evidence="5" key="1">
    <citation type="submission" date="2016-11" db="EMBL/GenBank/DDBJ databases">
        <authorList>
            <person name="Varghese N."/>
            <person name="Submissions S."/>
        </authorList>
    </citation>
    <scope>NUCLEOTIDE SEQUENCE [LARGE SCALE GENOMIC DNA]</scope>
    <source>
        <strain evidence="5">DSM 15449</strain>
    </source>
</reference>
<dbReference type="STRING" id="1121420.SAMN02746098_04169"/>
<dbReference type="Gene3D" id="3.40.630.30">
    <property type="match status" value="1"/>
</dbReference>
<protein>
    <submittedName>
        <fullName evidence="4">Ribosomal protein S18 acetylase RimI</fullName>
    </submittedName>
</protein>
<dbReference type="InterPro" id="IPR000182">
    <property type="entry name" value="GNAT_dom"/>
</dbReference>
<keyword evidence="1" id="KW-0808">Transferase</keyword>
<dbReference type="EMBL" id="FQXJ01000019">
    <property type="protein sequence ID" value="SHI49141.1"/>
    <property type="molecule type" value="Genomic_DNA"/>
</dbReference>
<feature type="domain" description="N-acetyltransferase" evidence="3">
    <location>
        <begin position="5"/>
        <end position="150"/>
    </location>
</feature>
<evidence type="ECO:0000256" key="1">
    <source>
        <dbReference type="ARBA" id="ARBA00022679"/>
    </source>
</evidence>
<evidence type="ECO:0000313" key="4">
    <source>
        <dbReference type="EMBL" id="SHI49141.1"/>
    </source>
</evidence>
<keyword evidence="4" id="KW-0689">Ribosomal protein</keyword>
<organism evidence="4 5">
    <name type="scientific">Desulfosporosinus lacus DSM 15449</name>
    <dbReference type="NCBI Taxonomy" id="1121420"/>
    <lineage>
        <taxon>Bacteria</taxon>
        <taxon>Bacillati</taxon>
        <taxon>Bacillota</taxon>
        <taxon>Clostridia</taxon>
        <taxon>Eubacteriales</taxon>
        <taxon>Desulfitobacteriaceae</taxon>
        <taxon>Desulfosporosinus</taxon>
    </lineage>
</organism>
<evidence type="ECO:0000259" key="3">
    <source>
        <dbReference type="PROSITE" id="PS51186"/>
    </source>
</evidence>